<feature type="compositionally biased region" description="Polar residues" evidence="1">
    <location>
        <begin position="1"/>
        <end position="23"/>
    </location>
</feature>
<feature type="region of interest" description="Disordered" evidence="1">
    <location>
        <begin position="576"/>
        <end position="610"/>
    </location>
</feature>
<dbReference type="Proteomes" id="UP001063166">
    <property type="component" value="Unassembled WGS sequence"/>
</dbReference>
<dbReference type="OrthoDB" id="3051534at2759"/>
<feature type="compositionally biased region" description="Polar residues" evidence="1">
    <location>
        <begin position="580"/>
        <end position="592"/>
    </location>
</feature>
<feature type="compositionally biased region" description="Basic residues" evidence="1">
    <location>
        <begin position="599"/>
        <end position="610"/>
    </location>
</feature>
<comment type="caution">
    <text evidence="2">The sequence shown here is derived from an EMBL/GenBank/DDBJ whole genome shotgun (WGS) entry which is preliminary data.</text>
</comment>
<accession>A0A9P3PWC6</accession>
<gene>
    <name evidence="2" type="ORF">LshimejAT787_1202470</name>
</gene>
<reference evidence="2" key="1">
    <citation type="submission" date="2022-07" db="EMBL/GenBank/DDBJ databases">
        <title>The genome of Lyophyllum shimeji provides insight into the initial evolution of ectomycorrhizal fungal genome.</title>
        <authorList>
            <person name="Kobayashi Y."/>
            <person name="Shibata T."/>
            <person name="Hirakawa H."/>
            <person name="Shigenobu S."/>
            <person name="Nishiyama T."/>
            <person name="Yamada A."/>
            <person name="Hasebe M."/>
            <person name="Kawaguchi M."/>
        </authorList>
    </citation>
    <scope>NUCLEOTIDE SEQUENCE</scope>
    <source>
        <strain evidence="2">AT787</strain>
    </source>
</reference>
<evidence type="ECO:0000313" key="3">
    <source>
        <dbReference type="Proteomes" id="UP001063166"/>
    </source>
</evidence>
<evidence type="ECO:0000256" key="1">
    <source>
        <dbReference type="SAM" id="MobiDB-lite"/>
    </source>
</evidence>
<feature type="region of interest" description="Disordered" evidence="1">
    <location>
        <begin position="1"/>
        <end position="40"/>
    </location>
</feature>
<dbReference type="AlphaFoldDB" id="A0A9P3PWC6"/>
<keyword evidence="3" id="KW-1185">Reference proteome</keyword>
<proteinExistence type="predicted"/>
<sequence length="610" mass="63531">MPNSQGQNAGCAPQGSTTHQQLPPGQPLSHAAPSARKARPPTLTELVTTHTRLSAQLTNIIQSSLSDLQADARALELSLRRRVKAAATPGTSAQIPTACITPANGADAEEVSSPDHSTPELSALLKRHAKYTMDVVGTLKQLNNISWHIGTVGWHVVGGSPPLTSSSIALQHAPSHPPAAASVPAGSSLRTPVSRPFVPLPSFPPSAAGSAQSLPPGATLVKLNGTSSAPFPAPPPPVVSIDPVETERCHFAPVPSEDGIAPSGSLLFAPEQNSPPAPNFPPTAAQPVPPAPGGACAPLPVTMRPDSYIALTTNITQDQPQRTEGMLGDSSPPQAKKHPSIPDLFPLLEPSLLSAITRHDLPPTELWQLDTRASATDRNANLNLLVPSTSTAVPNASAKAAVSPLQRFPTLNSLLIPLTTYFRVLHASVSSALTAAFSPMVFLSSYANPDATPNPTGPDTLRVVTDATQAYVAHLLDLEEQYEWDAVLAYHLAFHERRRVAMAVARGSDVRGCGAEGFKGWGVADGELIALYLFGREKNSARGMMRCGAAGVRTSNGVTAAGSSADSKVMEASGSLGLVTKSSTGTETTRSAGSEKGTKVKKLGSKKGKR</sequence>
<name>A0A9P3PWC6_LYOSH</name>
<feature type="region of interest" description="Disordered" evidence="1">
    <location>
        <begin position="319"/>
        <end position="338"/>
    </location>
</feature>
<evidence type="ECO:0000313" key="2">
    <source>
        <dbReference type="EMBL" id="GLB42798.1"/>
    </source>
</evidence>
<dbReference type="EMBL" id="BRPK01000012">
    <property type="protein sequence ID" value="GLB42798.1"/>
    <property type="molecule type" value="Genomic_DNA"/>
</dbReference>
<protein>
    <submittedName>
        <fullName evidence="2">Uncharacterized protein</fullName>
    </submittedName>
</protein>
<organism evidence="2 3">
    <name type="scientific">Lyophyllum shimeji</name>
    <name type="common">Hon-shimeji</name>
    <name type="synonym">Tricholoma shimeji</name>
    <dbReference type="NCBI Taxonomy" id="47721"/>
    <lineage>
        <taxon>Eukaryota</taxon>
        <taxon>Fungi</taxon>
        <taxon>Dikarya</taxon>
        <taxon>Basidiomycota</taxon>
        <taxon>Agaricomycotina</taxon>
        <taxon>Agaricomycetes</taxon>
        <taxon>Agaricomycetidae</taxon>
        <taxon>Agaricales</taxon>
        <taxon>Tricholomatineae</taxon>
        <taxon>Lyophyllaceae</taxon>
        <taxon>Lyophyllum</taxon>
    </lineage>
</organism>